<dbReference type="PIRSF" id="PIRSF038994">
    <property type="entry name" value="NagA"/>
    <property type="match status" value="1"/>
</dbReference>
<evidence type="ECO:0000256" key="9">
    <source>
        <dbReference type="PIRSR" id="PIRSR038994-1"/>
    </source>
</evidence>
<evidence type="ECO:0000256" key="8">
    <source>
        <dbReference type="PIRNR" id="PIRNR038994"/>
    </source>
</evidence>
<dbReference type="InterPro" id="IPR006680">
    <property type="entry name" value="Amidohydro-rel"/>
</dbReference>
<feature type="domain" description="Amidohydrolase-related" evidence="11">
    <location>
        <begin position="68"/>
        <end position="409"/>
    </location>
</feature>
<comment type="cofactor">
    <cofactor evidence="10">
        <name>a divalent metal cation</name>
        <dbReference type="ChEBI" id="CHEBI:60240"/>
    </cofactor>
    <text evidence="10">Binds 1 divalent metal cation per subunit.</text>
</comment>
<dbReference type="SUPFAM" id="SSF51338">
    <property type="entry name" value="Composite domain of metallo-dependent hydrolases"/>
    <property type="match status" value="1"/>
</dbReference>
<keyword evidence="5 8" id="KW-0378">Hydrolase</keyword>
<evidence type="ECO:0000256" key="2">
    <source>
        <dbReference type="ARBA" id="ARBA00011899"/>
    </source>
</evidence>
<evidence type="ECO:0000259" key="11">
    <source>
        <dbReference type="Pfam" id="PF01979"/>
    </source>
</evidence>
<gene>
    <name evidence="12" type="ORF">PMAYCL1PPCAC_13241</name>
</gene>
<reference evidence="13" key="1">
    <citation type="submission" date="2022-10" db="EMBL/GenBank/DDBJ databases">
        <title>Genome assembly of Pristionchus species.</title>
        <authorList>
            <person name="Yoshida K."/>
            <person name="Sommer R.J."/>
        </authorList>
    </citation>
    <scope>NUCLEOTIDE SEQUENCE [LARGE SCALE GENOMIC DNA]</scope>
    <source>
        <strain evidence="13">RS5460</strain>
    </source>
</reference>
<dbReference type="SUPFAM" id="SSF51556">
    <property type="entry name" value="Metallo-dependent hydrolases"/>
    <property type="match status" value="1"/>
</dbReference>
<dbReference type="Gene3D" id="2.30.40.10">
    <property type="entry name" value="Urease, subunit C, domain 1"/>
    <property type="match status" value="1"/>
</dbReference>
<feature type="binding site" evidence="10">
    <location>
        <position position="152"/>
    </location>
    <ligand>
        <name>Zn(2+)</name>
        <dbReference type="ChEBI" id="CHEBI:29105"/>
    </ligand>
</feature>
<evidence type="ECO:0000256" key="7">
    <source>
        <dbReference type="ARBA" id="ARBA00047647"/>
    </source>
</evidence>
<organism evidence="12 13">
    <name type="scientific">Pristionchus mayeri</name>
    <dbReference type="NCBI Taxonomy" id="1317129"/>
    <lineage>
        <taxon>Eukaryota</taxon>
        <taxon>Metazoa</taxon>
        <taxon>Ecdysozoa</taxon>
        <taxon>Nematoda</taxon>
        <taxon>Chromadorea</taxon>
        <taxon>Rhabditida</taxon>
        <taxon>Rhabditina</taxon>
        <taxon>Diplogasteromorpha</taxon>
        <taxon>Diplogasteroidea</taxon>
        <taxon>Neodiplogasteridae</taxon>
        <taxon>Pristionchus</taxon>
    </lineage>
</organism>
<dbReference type="Gene3D" id="3.20.20.140">
    <property type="entry name" value="Metal-dependent hydrolases"/>
    <property type="match status" value="1"/>
</dbReference>
<dbReference type="NCBIfam" id="TIGR00221">
    <property type="entry name" value="nagA"/>
    <property type="match status" value="1"/>
</dbReference>
<protein>
    <recommendedName>
        <fullName evidence="3 8">N-acetylglucosamine-6-phosphate deacetylase</fullName>
        <ecNumber evidence="2 8">3.5.1.25</ecNumber>
    </recommendedName>
</protein>
<dbReference type="PANTHER" id="PTHR11113:SF14">
    <property type="entry name" value="N-ACETYLGLUCOSAMINE-6-PHOSPHATE DEACETYLASE"/>
    <property type="match status" value="1"/>
</dbReference>
<dbReference type="AlphaFoldDB" id="A0AAN4ZQ61"/>
<comment type="caution">
    <text evidence="12">The sequence shown here is derived from an EMBL/GenBank/DDBJ whole genome shotgun (WGS) entry which is preliminary data.</text>
</comment>
<keyword evidence="6 8" id="KW-0119">Carbohydrate metabolism</keyword>
<evidence type="ECO:0000256" key="10">
    <source>
        <dbReference type="PIRSR" id="PIRSR038994-3"/>
    </source>
</evidence>
<comment type="similarity">
    <text evidence="1 8">Belongs to the metallo-dependent hydrolases superfamily. NagA family.</text>
</comment>
<evidence type="ECO:0000256" key="4">
    <source>
        <dbReference type="ARBA" id="ARBA00022723"/>
    </source>
</evidence>
<dbReference type="FunFam" id="3.20.20.140:FF:000113">
    <property type="entry name" value="N-acetylglucosamine-6-phosphate deacetylase"/>
    <property type="match status" value="1"/>
</dbReference>
<proteinExistence type="inferred from homology"/>
<evidence type="ECO:0000256" key="5">
    <source>
        <dbReference type="ARBA" id="ARBA00022801"/>
    </source>
</evidence>
<keyword evidence="4 10" id="KW-0479">Metal-binding</keyword>
<dbReference type="Pfam" id="PF01979">
    <property type="entry name" value="Amidohydro_1"/>
    <property type="match status" value="1"/>
</dbReference>
<dbReference type="EC" id="3.5.1.25" evidence="2 8"/>
<dbReference type="InterPro" id="IPR003764">
    <property type="entry name" value="GlcNAc_6-P_deAcase"/>
</dbReference>
<feature type="active site" description="Proton donor/acceptor" evidence="9">
    <location>
        <position position="304"/>
    </location>
</feature>
<dbReference type="InterPro" id="IPR032466">
    <property type="entry name" value="Metal_Hydrolase"/>
</dbReference>
<evidence type="ECO:0000256" key="1">
    <source>
        <dbReference type="ARBA" id="ARBA00010716"/>
    </source>
</evidence>
<keyword evidence="13" id="KW-1185">Reference proteome</keyword>
<dbReference type="GO" id="GO:0006046">
    <property type="term" value="P:N-acetylglucosamine catabolic process"/>
    <property type="evidence" value="ECO:0007669"/>
    <property type="project" value="TreeGrafter"/>
</dbReference>
<evidence type="ECO:0000256" key="3">
    <source>
        <dbReference type="ARBA" id="ARBA00018029"/>
    </source>
</evidence>
<dbReference type="CDD" id="cd00854">
    <property type="entry name" value="NagA"/>
    <property type="match status" value="1"/>
</dbReference>
<dbReference type="PANTHER" id="PTHR11113">
    <property type="entry name" value="N-ACETYLGLUCOSAMINE-6-PHOSPHATE DEACETYLASE"/>
    <property type="match status" value="1"/>
</dbReference>
<dbReference type="EMBL" id="BTRK01000003">
    <property type="protein sequence ID" value="GMR43046.1"/>
    <property type="molecule type" value="Genomic_DNA"/>
</dbReference>
<feature type="binding site" evidence="10">
    <location>
        <position position="242"/>
    </location>
    <ligand>
        <name>Zn(2+)</name>
        <dbReference type="ChEBI" id="CHEBI:29105"/>
    </ligand>
</feature>
<evidence type="ECO:0000313" key="13">
    <source>
        <dbReference type="Proteomes" id="UP001328107"/>
    </source>
</evidence>
<feature type="binding site" evidence="10">
    <location>
        <position position="221"/>
    </location>
    <ligand>
        <name>Zn(2+)</name>
        <dbReference type="ChEBI" id="CHEBI:29105"/>
    </ligand>
</feature>
<dbReference type="GO" id="GO:0046872">
    <property type="term" value="F:metal ion binding"/>
    <property type="evidence" value="ECO:0007669"/>
    <property type="project" value="UniProtKB-KW"/>
</dbReference>
<dbReference type="Proteomes" id="UP001328107">
    <property type="component" value="Unassembled WGS sequence"/>
</dbReference>
<sequence length="414" mass="43894">MLVRYDSSSLRSIVAGRLVQLINCRVIEGGALVDRHVWFRDGVLLDPARVFWEERRAADVQVDCCGLILSPGFIDIQINGGFGFDFSTWTDDVPAYEKGVSMVSKRLLEHGVTSYAPTVITSSPETYKNVLPHLGRRNGDANGAGILGAHVEGPFISVAKKGAHPERFVRGSLEPSADDEIDYVYGDTSNISLVTIAPELPGAMQAISTLRARGITVSLGHSSAGLDAGEAGIAAGATCLTHLFNAMNAYHHRDPGLIGILTSKYLPKDRQTYYGIISDGIHTHDSAIRVAHRTAPDGLILVTDAIAALGMGEGSHVLGVQRVHVKGIRAVIEGTDTTAGSVASMPLCIRHLMKAAKCTLEQALQAATEKPASLLGITAKKGTLAPGSDADLVLVDDNIRVHATFIGGQCVFSG</sequence>
<name>A0AAN4ZQ61_9BILA</name>
<evidence type="ECO:0000313" key="12">
    <source>
        <dbReference type="EMBL" id="GMR43046.1"/>
    </source>
</evidence>
<dbReference type="InterPro" id="IPR011059">
    <property type="entry name" value="Metal-dep_hydrolase_composite"/>
</dbReference>
<dbReference type="GO" id="GO:0008448">
    <property type="term" value="F:N-acetylglucosamine-6-phosphate deacetylase activity"/>
    <property type="evidence" value="ECO:0007669"/>
    <property type="project" value="UniProtKB-UniRule"/>
</dbReference>
<accession>A0AAN4ZQ61</accession>
<evidence type="ECO:0000256" key="6">
    <source>
        <dbReference type="ARBA" id="ARBA00023277"/>
    </source>
</evidence>
<comment type="catalytic activity">
    <reaction evidence="7 8">
        <text>N-acetyl-D-glucosamine 6-phosphate + H2O = D-glucosamine 6-phosphate + acetate</text>
        <dbReference type="Rhea" id="RHEA:22936"/>
        <dbReference type="ChEBI" id="CHEBI:15377"/>
        <dbReference type="ChEBI" id="CHEBI:30089"/>
        <dbReference type="ChEBI" id="CHEBI:57513"/>
        <dbReference type="ChEBI" id="CHEBI:58725"/>
        <dbReference type="EC" id="3.5.1.25"/>
    </reaction>
</comment>